<feature type="transmembrane region" description="Helical" evidence="1">
    <location>
        <begin position="6"/>
        <end position="25"/>
    </location>
</feature>
<accession>A0A381ZF59</accession>
<name>A0A381ZF59_9ZZZZ</name>
<protein>
    <submittedName>
        <fullName evidence="2">Uncharacterized protein</fullName>
    </submittedName>
</protein>
<keyword evidence="1" id="KW-0812">Transmembrane</keyword>
<gene>
    <name evidence="2" type="ORF">METZ01_LOCUS140799</name>
</gene>
<dbReference type="EMBL" id="UINC01021102">
    <property type="protein sequence ID" value="SVA87945.1"/>
    <property type="molecule type" value="Genomic_DNA"/>
</dbReference>
<keyword evidence="1" id="KW-0472">Membrane</keyword>
<keyword evidence="1" id="KW-1133">Transmembrane helix</keyword>
<dbReference type="AlphaFoldDB" id="A0A381ZF59"/>
<reference evidence="2" key="1">
    <citation type="submission" date="2018-05" db="EMBL/GenBank/DDBJ databases">
        <authorList>
            <person name="Lanie J.A."/>
            <person name="Ng W.-L."/>
            <person name="Kazmierczak K.M."/>
            <person name="Andrzejewski T.M."/>
            <person name="Davidsen T.M."/>
            <person name="Wayne K.J."/>
            <person name="Tettelin H."/>
            <person name="Glass J.I."/>
            <person name="Rusch D."/>
            <person name="Podicherti R."/>
            <person name="Tsui H.-C.T."/>
            <person name="Winkler M.E."/>
        </authorList>
    </citation>
    <scope>NUCLEOTIDE SEQUENCE</scope>
</reference>
<sequence length="32" mass="3712">MKYIYMFGLSIFLVALMLAVGWIMMKLIDIVS</sequence>
<organism evidence="2">
    <name type="scientific">marine metagenome</name>
    <dbReference type="NCBI Taxonomy" id="408172"/>
    <lineage>
        <taxon>unclassified sequences</taxon>
        <taxon>metagenomes</taxon>
        <taxon>ecological metagenomes</taxon>
    </lineage>
</organism>
<proteinExistence type="predicted"/>
<evidence type="ECO:0000256" key="1">
    <source>
        <dbReference type="SAM" id="Phobius"/>
    </source>
</evidence>
<evidence type="ECO:0000313" key="2">
    <source>
        <dbReference type="EMBL" id="SVA87945.1"/>
    </source>
</evidence>